<dbReference type="Proteomes" id="UP000218432">
    <property type="component" value="Chromosome 1"/>
</dbReference>
<reference evidence="2 3" key="1">
    <citation type="journal article" date="2017" name="Genome Announc.">
        <title>Complete Genome Sequence of Burkholderia stabilis FERMP-21014.</title>
        <authorList>
            <person name="Konishi K."/>
            <person name="Kumagai T."/>
            <person name="Sakasegawa S."/>
            <person name="Tamura T."/>
        </authorList>
    </citation>
    <scope>NUCLEOTIDE SEQUENCE [LARGE SCALE GENOMIC DNA]</scope>
    <source>
        <strain evidence="2 3">FERMP-21014</strain>
    </source>
</reference>
<evidence type="ECO:0000313" key="3">
    <source>
        <dbReference type="Proteomes" id="UP000218432"/>
    </source>
</evidence>
<evidence type="ECO:0000313" key="2">
    <source>
        <dbReference type="EMBL" id="BAX58034.1"/>
    </source>
</evidence>
<gene>
    <name evidence="2" type="ORF">BSFP_008300</name>
</gene>
<proteinExistence type="predicted"/>
<name>A0A1Y1BE05_9BURK</name>
<organism evidence="2 3">
    <name type="scientific">Burkholderia stabilis</name>
    <dbReference type="NCBI Taxonomy" id="95485"/>
    <lineage>
        <taxon>Bacteria</taxon>
        <taxon>Pseudomonadati</taxon>
        <taxon>Pseudomonadota</taxon>
        <taxon>Betaproteobacteria</taxon>
        <taxon>Burkholderiales</taxon>
        <taxon>Burkholderiaceae</taxon>
        <taxon>Burkholderia</taxon>
        <taxon>Burkholderia cepacia complex</taxon>
    </lineage>
</organism>
<feature type="compositionally biased region" description="Low complexity" evidence="1">
    <location>
        <begin position="7"/>
        <end position="18"/>
    </location>
</feature>
<protein>
    <submittedName>
        <fullName evidence="2">Uncharacterized protein</fullName>
    </submittedName>
</protein>
<sequence length="57" mass="6091">MGPGEFGATARGRAPAGPNHRADPVVYLCVRHFARIAYEVRTHRAHALAACSSARSC</sequence>
<dbReference type="AlphaFoldDB" id="A0A1Y1BE05"/>
<accession>A0A1Y1BE05</accession>
<feature type="region of interest" description="Disordered" evidence="1">
    <location>
        <begin position="1"/>
        <end position="21"/>
    </location>
</feature>
<evidence type="ECO:0000256" key="1">
    <source>
        <dbReference type="SAM" id="MobiDB-lite"/>
    </source>
</evidence>
<dbReference type="EMBL" id="AP018111">
    <property type="protein sequence ID" value="BAX58034.1"/>
    <property type="molecule type" value="Genomic_DNA"/>
</dbReference>